<dbReference type="GeneID" id="84577453"/>
<sequence length="124" mass="13596">MVSIVWKQSYEISYLMASLSLLFYCILDKKSDFNILTAIFGLIAQAKSTCGGDEVGHSACFRCHKLQLSRPWFSFGGSKLLFGGSILSFGGSKLWFGGSKRNDGPHLKVGKANDRADYSASIRS</sequence>
<accession>C9LFH2</accession>
<evidence type="ECO:0000313" key="3">
    <source>
        <dbReference type="Proteomes" id="UP000003460"/>
    </source>
</evidence>
<dbReference type="Proteomes" id="UP000003460">
    <property type="component" value="Unassembled WGS sequence"/>
</dbReference>
<keyword evidence="1" id="KW-1133">Transmembrane helix</keyword>
<feature type="transmembrane region" description="Helical" evidence="1">
    <location>
        <begin position="12"/>
        <end position="27"/>
    </location>
</feature>
<keyword evidence="3" id="KW-1185">Reference proteome</keyword>
<evidence type="ECO:0000313" key="2">
    <source>
        <dbReference type="EMBL" id="EEX72491.1"/>
    </source>
</evidence>
<reference evidence="2" key="1">
    <citation type="submission" date="2009-09" db="EMBL/GenBank/DDBJ databases">
        <authorList>
            <person name="Weinstock G."/>
            <person name="Sodergren E."/>
            <person name="Clifton S."/>
            <person name="Fulton L."/>
            <person name="Fulton B."/>
            <person name="Courtney L."/>
            <person name="Fronick C."/>
            <person name="Harrison M."/>
            <person name="Strong C."/>
            <person name="Farmer C."/>
            <person name="Delahaunty K."/>
            <person name="Markovic C."/>
            <person name="Hall O."/>
            <person name="Minx P."/>
            <person name="Tomlinson C."/>
            <person name="Mitreva M."/>
            <person name="Nelson J."/>
            <person name="Hou S."/>
            <person name="Wollam A."/>
            <person name="Pepin K.H."/>
            <person name="Johnson M."/>
            <person name="Bhonagiri V."/>
            <person name="Nash W.E."/>
            <person name="Warren W."/>
            <person name="Chinwalla A."/>
            <person name="Mardis E.R."/>
            <person name="Wilson R.K."/>
        </authorList>
    </citation>
    <scope>NUCLEOTIDE SEQUENCE [LARGE SCALE GENOMIC DNA]</scope>
    <source>
        <strain evidence="2">ATCC 51259</strain>
    </source>
</reference>
<keyword evidence="1" id="KW-0812">Transmembrane</keyword>
<protein>
    <submittedName>
        <fullName evidence="2">Uncharacterized protein</fullName>
    </submittedName>
</protein>
<dbReference type="STRING" id="626522.GCWU000325_00954"/>
<evidence type="ECO:0000256" key="1">
    <source>
        <dbReference type="SAM" id="Phobius"/>
    </source>
</evidence>
<gene>
    <name evidence="2" type="ORF">GCWU000325_00954</name>
</gene>
<dbReference type="HOGENOM" id="CLU_2001827_0_0_10"/>
<dbReference type="RefSeq" id="WP_006254732.1">
    <property type="nucleotide sequence ID" value="NZ_GG700642.1"/>
</dbReference>
<dbReference type="AlphaFoldDB" id="C9LFH2"/>
<organism evidence="2 3">
    <name type="scientific">Alloprevotella tannerae ATCC 51259</name>
    <dbReference type="NCBI Taxonomy" id="626522"/>
    <lineage>
        <taxon>Bacteria</taxon>
        <taxon>Pseudomonadati</taxon>
        <taxon>Bacteroidota</taxon>
        <taxon>Bacteroidia</taxon>
        <taxon>Bacteroidales</taxon>
        <taxon>Prevotellaceae</taxon>
        <taxon>Alloprevotella</taxon>
    </lineage>
</organism>
<dbReference type="EMBL" id="ACIJ02000016">
    <property type="protein sequence ID" value="EEX72491.1"/>
    <property type="molecule type" value="Genomic_DNA"/>
</dbReference>
<keyword evidence="1" id="KW-0472">Membrane</keyword>
<name>C9LFH2_9BACT</name>
<proteinExistence type="predicted"/>
<comment type="caution">
    <text evidence="2">The sequence shown here is derived from an EMBL/GenBank/DDBJ whole genome shotgun (WGS) entry which is preliminary data.</text>
</comment>